<name>A0AAD5CYB2_AMBAR</name>
<accession>A0AAD5CYB2</accession>
<evidence type="ECO:0000313" key="1">
    <source>
        <dbReference type="EMBL" id="KAI7750586.1"/>
    </source>
</evidence>
<proteinExistence type="predicted"/>
<organism evidence="1 2">
    <name type="scientific">Ambrosia artemisiifolia</name>
    <name type="common">Common ragweed</name>
    <dbReference type="NCBI Taxonomy" id="4212"/>
    <lineage>
        <taxon>Eukaryota</taxon>
        <taxon>Viridiplantae</taxon>
        <taxon>Streptophyta</taxon>
        <taxon>Embryophyta</taxon>
        <taxon>Tracheophyta</taxon>
        <taxon>Spermatophyta</taxon>
        <taxon>Magnoliopsida</taxon>
        <taxon>eudicotyledons</taxon>
        <taxon>Gunneridae</taxon>
        <taxon>Pentapetalae</taxon>
        <taxon>asterids</taxon>
        <taxon>campanulids</taxon>
        <taxon>Asterales</taxon>
        <taxon>Asteraceae</taxon>
        <taxon>Asteroideae</taxon>
        <taxon>Heliantheae alliance</taxon>
        <taxon>Heliantheae</taxon>
        <taxon>Ambrosia</taxon>
    </lineage>
</organism>
<sequence>MDEDAHLIIYRIHFNMKHDSEYARIKTLIAGHAFFLMFSSYSLLKSQIELEFESPLATKILKANFLFSKTFNSSVDNCKIKVVTLRSLTISHSNSVVKLYQYSLERELKVDLETVKPDGSDGFDEIQVLECKDLNCNKDVVYSNL</sequence>
<feature type="non-terminal residue" evidence="1">
    <location>
        <position position="145"/>
    </location>
</feature>
<comment type="caution">
    <text evidence="1">The sequence shown here is derived from an EMBL/GenBank/DDBJ whole genome shotgun (WGS) entry which is preliminary data.</text>
</comment>
<gene>
    <name evidence="1" type="ORF">M8C21_022495</name>
</gene>
<dbReference type="EMBL" id="JAMZMK010006121">
    <property type="protein sequence ID" value="KAI7750586.1"/>
    <property type="molecule type" value="Genomic_DNA"/>
</dbReference>
<reference evidence="1" key="1">
    <citation type="submission" date="2022-06" db="EMBL/GenBank/DDBJ databases">
        <title>Uncovering the hologenomic basis of an extraordinary plant invasion.</title>
        <authorList>
            <person name="Bieker V.C."/>
            <person name="Martin M.D."/>
            <person name="Gilbert T."/>
            <person name="Hodgins K."/>
            <person name="Battlay P."/>
            <person name="Petersen B."/>
            <person name="Wilson J."/>
        </authorList>
    </citation>
    <scope>NUCLEOTIDE SEQUENCE</scope>
    <source>
        <strain evidence="1">AA19_3_7</strain>
        <tissue evidence="1">Leaf</tissue>
    </source>
</reference>
<keyword evidence="2" id="KW-1185">Reference proteome</keyword>
<evidence type="ECO:0000313" key="2">
    <source>
        <dbReference type="Proteomes" id="UP001206925"/>
    </source>
</evidence>
<dbReference type="AlphaFoldDB" id="A0AAD5CYB2"/>
<protein>
    <submittedName>
        <fullName evidence="1">Uncharacterized protein</fullName>
    </submittedName>
</protein>
<dbReference type="Proteomes" id="UP001206925">
    <property type="component" value="Unassembled WGS sequence"/>
</dbReference>